<dbReference type="OrthoDB" id="9021207at2"/>
<dbReference type="STRING" id="1367852.SAMN05216516_10517"/>
<proteinExistence type="predicted"/>
<accession>A0A1I4XUM6</accession>
<sequence length="144" mass="15857">MPIDITSANSKLRIVVPAYYPGGFDVDDYAADNMFETAALQNKEDMMSADGKYHAGFIFNPTEFTINLMATSNASSLIDDWMAAERTAISAFACNAVLTVPALNAKWNFVNGVLYTWTPTPPGRRILQPRPAVFHFESVTRSAI</sequence>
<dbReference type="InterPro" id="IPR054440">
    <property type="entry name" value="Gp32-like"/>
</dbReference>
<dbReference type="Pfam" id="PF22764">
    <property type="entry name" value="E217_Gp32"/>
    <property type="match status" value="1"/>
</dbReference>
<evidence type="ECO:0000313" key="1">
    <source>
        <dbReference type="EMBL" id="SFN29598.1"/>
    </source>
</evidence>
<evidence type="ECO:0000313" key="2">
    <source>
        <dbReference type="Proteomes" id="UP000242222"/>
    </source>
</evidence>
<organism evidence="1 2">
    <name type="scientific">Izhakiella capsodis</name>
    <dbReference type="NCBI Taxonomy" id="1367852"/>
    <lineage>
        <taxon>Bacteria</taxon>
        <taxon>Pseudomonadati</taxon>
        <taxon>Pseudomonadota</taxon>
        <taxon>Gammaproteobacteria</taxon>
        <taxon>Enterobacterales</taxon>
        <taxon>Erwiniaceae</taxon>
        <taxon>Izhakiella</taxon>
    </lineage>
</organism>
<keyword evidence="2" id="KW-1185">Reference proteome</keyword>
<dbReference type="Proteomes" id="UP000242222">
    <property type="component" value="Unassembled WGS sequence"/>
</dbReference>
<dbReference type="RefSeq" id="WP_092877304.1">
    <property type="nucleotide sequence ID" value="NZ_FOVC01000005.1"/>
</dbReference>
<name>A0A1I4XUM6_9GAMM</name>
<protein>
    <submittedName>
        <fullName evidence="1">Uncharacterized protein</fullName>
    </submittedName>
</protein>
<dbReference type="AlphaFoldDB" id="A0A1I4XUM6"/>
<gene>
    <name evidence="1" type="ORF">SAMN05216516_10517</name>
</gene>
<reference evidence="2" key="1">
    <citation type="submission" date="2016-10" db="EMBL/GenBank/DDBJ databases">
        <authorList>
            <person name="Varghese N."/>
            <person name="Submissions S."/>
        </authorList>
    </citation>
    <scope>NUCLEOTIDE SEQUENCE [LARGE SCALE GENOMIC DNA]</scope>
    <source>
        <strain evidence="2">N6PO6</strain>
    </source>
</reference>
<dbReference type="EMBL" id="FOVC01000005">
    <property type="protein sequence ID" value="SFN29598.1"/>
    <property type="molecule type" value="Genomic_DNA"/>
</dbReference>